<evidence type="ECO:0000313" key="2">
    <source>
        <dbReference type="Proteomes" id="UP000199045"/>
    </source>
</evidence>
<dbReference type="AlphaFoldDB" id="A0A1G7LXY0"/>
<dbReference type="EMBL" id="FNBN01000002">
    <property type="protein sequence ID" value="SDF54303.1"/>
    <property type="molecule type" value="Genomic_DNA"/>
</dbReference>
<reference evidence="1 2" key="1">
    <citation type="submission" date="2016-10" db="EMBL/GenBank/DDBJ databases">
        <authorList>
            <person name="de Groot N.N."/>
        </authorList>
    </citation>
    <scope>NUCLEOTIDE SEQUENCE [LARGE SCALE GENOMIC DNA]</scope>
    <source>
        <strain evidence="1 2">DSM 527</strain>
    </source>
</reference>
<dbReference type="Proteomes" id="UP000199045">
    <property type="component" value="Unassembled WGS sequence"/>
</dbReference>
<organism evidence="1 2">
    <name type="scientific">Chitinophaga filiformis</name>
    <name type="common">Myxococcus filiformis</name>
    <name type="synonym">Flexibacter filiformis</name>
    <dbReference type="NCBI Taxonomy" id="104663"/>
    <lineage>
        <taxon>Bacteria</taxon>
        <taxon>Pseudomonadati</taxon>
        <taxon>Bacteroidota</taxon>
        <taxon>Chitinophagia</taxon>
        <taxon>Chitinophagales</taxon>
        <taxon>Chitinophagaceae</taxon>
        <taxon>Chitinophaga</taxon>
    </lineage>
</organism>
<name>A0A1G7LXY0_CHIFI</name>
<dbReference type="OrthoDB" id="9781481at2"/>
<dbReference type="SUPFAM" id="SSF52540">
    <property type="entry name" value="P-loop containing nucleoside triphosphate hydrolases"/>
    <property type="match status" value="1"/>
</dbReference>
<proteinExistence type="predicted"/>
<protein>
    <recommendedName>
        <fullName evidence="3">AAA domain (Dynein-related subfamily)</fullName>
    </recommendedName>
</protein>
<sequence>MERIISRGASLSSIKDRRHRLYRIEDEDELEGDFGISTANEGEVKVKKKPRSRKATKKANDAGIRIGGPFPIEVDFDHPYRQVLMALKTKPFLLMAGICGSGKSLFARALAYQTCPKYLQENGKPGNFQILAVQPDWCDNENIVGWTNNQGKRHFTPFIHFLIKAWRHPGVPFILCLDEMNLARVEHYFADFLSILESRQFINNKLVSDAFIDGTQLKECLKKDPHFWEQLELTFDGDLQAFFLTNGIMLPPNLIVIGTANMDEFGHQFSMKVLDRIMVVELNGIDFYGGLTNTGTDLEFPVSPLNSDYLFGPLLSAKEAYQSSPADGDLIISELQAIDNILSESSLRFGYRIRDAALIYCAHNSRINRSQKDDKWLFGCLDEIILMKILPRINGDWGSSQKIINDLLRFTRNKYQRSFKRLSYMKKRAEESHFVSFWG</sequence>
<dbReference type="Gene3D" id="3.40.50.300">
    <property type="entry name" value="P-loop containing nucleotide triphosphate hydrolases"/>
    <property type="match status" value="1"/>
</dbReference>
<dbReference type="InterPro" id="IPR027417">
    <property type="entry name" value="P-loop_NTPase"/>
</dbReference>
<dbReference type="STRING" id="104663.SAMN04488121_102225"/>
<gene>
    <name evidence="1" type="ORF">SAMN04488121_102225</name>
</gene>
<accession>A0A1G7LXY0</accession>
<evidence type="ECO:0008006" key="3">
    <source>
        <dbReference type="Google" id="ProtNLM"/>
    </source>
</evidence>
<dbReference type="RefSeq" id="WP_089830421.1">
    <property type="nucleotide sequence ID" value="NZ_FNBN01000002.1"/>
</dbReference>
<evidence type="ECO:0000313" key="1">
    <source>
        <dbReference type="EMBL" id="SDF54303.1"/>
    </source>
</evidence>